<keyword evidence="2" id="KW-0472">Membrane</keyword>
<feature type="region of interest" description="Disordered" evidence="1">
    <location>
        <begin position="1"/>
        <end position="30"/>
    </location>
</feature>
<evidence type="ECO:0000313" key="3">
    <source>
        <dbReference type="EMBL" id="ORX49157.1"/>
    </source>
</evidence>
<keyword evidence="4" id="KW-1185">Reference proteome</keyword>
<dbReference type="OrthoDB" id="2288653at2759"/>
<feature type="region of interest" description="Disordered" evidence="1">
    <location>
        <begin position="85"/>
        <end position="132"/>
    </location>
</feature>
<evidence type="ECO:0000313" key="4">
    <source>
        <dbReference type="Proteomes" id="UP000242146"/>
    </source>
</evidence>
<gene>
    <name evidence="3" type="ORF">DM01DRAFT_1409620</name>
</gene>
<proteinExistence type="predicted"/>
<feature type="transmembrane region" description="Helical" evidence="2">
    <location>
        <begin position="395"/>
        <end position="411"/>
    </location>
</feature>
<feature type="region of interest" description="Disordered" evidence="1">
    <location>
        <begin position="308"/>
        <end position="332"/>
    </location>
</feature>
<feature type="transmembrane region" description="Helical" evidence="2">
    <location>
        <begin position="355"/>
        <end position="374"/>
    </location>
</feature>
<sequence>MDVGSLGRPSTAEDLSVTEEGNEPTVYPFAPNAAQSWEGLFEPQYTFVCPDGYIDPIDKREEGMEKQASRLIQRNHARRASLLTPLAPVQEDVPEPVEDEKKKRERRKSLPALPIKGKPAYPDDTPKIINDTDDDSLAVMSEASSPTLPRMDHLMLHTHPAMDQPEQIAILPCPSQSLSQLQHAHTRNMDKVGKWKDRLQLLNNIHQGNVPEKRPALQPMGLPFQPPAAAPSASSGSLSSIDSHHRPWVQRQKRRVLCKYRQAASRCRRPYYAACRKMQQVKEESQLPFFTAQLLYLQDLEKKKLQEQKELEKRRKRSQDDGAEPPGAEATLDPLDTDLELQITEAPKKYYRPSFLYFVFGFLFPPIWILAILYQKRSEEEMTKADFLWKRRSRNALVIFLILFMILILSIEKQELQ</sequence>
<keyword evidence="2" id="KW-1133">Transmembrane helix</keyword>
<dbReference type="AlphaFoldDB" id="A0A1X2GAL4"/>
<protein>
    <submittedName>
        <fullName evidence="3">Uncharacterized protein</fullName>
    </submittedName>
</protein>
<dbReference type="STRING" id="101127.A0A1X2GAL4"/>
<organism evidence="3 4">
    <name type="scientific">Hesseltinella vesiculosa</name>
    <dbReference type="NCBI Taxonomy" id="101127"/>
    <lineage>
        <taxon>Eukaryota</taxon>
        <taxon>Fungi</taxon>
        <taxon>Fungi incertae sedis</taxon>
        <taxon>Mucoromycota</taxon>
        <taxon>Mucoromycotina</taxon>
        <taxon>Mucoromycetes</taxon>
        <taxon>Mucorales</taxon>
        <taxon>Cunninghamellaceae</taxon>
        <taxon>Hesseltinella</taxon>
    </lineage>
</organism>
<name>A0A1X2GAL4_9FUNG</name>
<evidence type="ECO:0000256" key="2">
    <source>
        <dbReference type="SAM" id="Phobius"/>
    </source>
</evidence>
<evidence type="ECO:0000256" key="1">
    <source>
        <dbReference type="SAM" id="MobiDB-lite"/>
    </source>
</evidence>
<accession>A0A1X2GAL4</accession>
<keyword evidence="2" id="KW-0812">Transmembrane</keyword>
<feature type="region of interest" description="Disordered" evidence="1">
    <location>
        <begin position="210"/>
        <end position="246"/>
    </location>
</feature>
<comment type="caution">
    <text evidence="3">The sequence shown here is derived from an EMBL/GenBank/DDBJ whole genome shotgun (WGS) entry which is preliminary data.</text>
</comment>
<feature type="compositionally biased region" description="Low complexity" evidence="1">
    <location>
        <begin position="230"/>
        <end position="241"/>
    </location>
</feature>
<reference evidence="3 4" key="1">
    <citation type="submission" date="2016-07" db="EMBL/GenBank/DDBJ databases">
        <title>Pervasive Adenine N6-methylation of Active Genes in Fungi.</title>
        <authorList>
            <consortium name="DOE Joint Genome Institute"/>
            <person name="Mondo S.J."/>
            <person name="Dannebaum R.O."/>
            <person name="Kuo R.C."/>
            <person name="Labutti K."/>
            <person name="Haridas S."/>
            <person name="Kuo A."/>
            <person name="Salamov A."/>
            <person name="Ahrendt S.R."/>
            <person name="Lipzen A."/>
            <person name="Sullivan W."/>
            <person name="Andreopoulos W.B."/>
            <person name="Clum A."/>
            <person name="Lindquist E."/>
            <person name="Daum C."/>
            <person name="Ramamoorthy G.K."/>
            <person name="Gryganskyi A."/>
            <person name="Culley D."/>
            <person name="Magnuson J.K."/>
            <person name="James T.Y."/>
            <person name="O'Malley M.A."/>
            <person name="Stajich J.E."/>
            <person name="Spatafora J.W."/>
            <person name="Visel A."/>
            <person name="Grigoriev I.V."/>
        </authorList>
    </citation>
    <scope>NUCLEOTIDE SEQUENCE [LARGE SCALE GENOMIC DNA]</scope>
    <source>
        <strain evidence="3 4">NRRL 3301</strain>
    </source>
</reference>
<dbReference type="EMBL" id="MCGT01000027">
    <property type="protein sequence ID" value="ORX49157.1"/>
    <property type="molecule type" value="Genomic_DNA"/>
</dbReference>
<dbReference type="Proteomes" id="UP000242146">
    <property type="component" value="Unassembled WGS sequence"/>
</dbReference>